<feature type="domain" description="ABC transmembrane type-1" evidence="8">
    <location>
        <begin position="335"/>
        <end position="515"/>
    </location>
</feature>
<feature type="transmembrane region" description="Helical" evidence="7">
    <location>
        <begin position="375"/>
        <end position="394"/>
    </location>
</feature>
<keyword evidence="4 7" id="KW-0812">Transmembrane</keyword>
<dbReference type="AlphaFoldDB" id="A0A4Q7LUW3"/>
<dbReference type="OrthoDB" id="7274389at2"/>
<feature type="transmembrane region" description="Helical" evidence="7">
    <location>
        <begin position="20"/>
        <end position="37"/>
    </location>
</feature>
<sequence>MSAGATARIRRPITAARRDAAIGTVGVVIALVVWELAARALEGGFALAAPTAVVASIVDNAGLLGRALAATGTTALLGFVIGNGAAVALGALAAAWPRSERTITGLALIVVCLPLVATAPLLRVLLGQGDGPSIALAALSVYYTTLIPLLVGLRAVPSTWLDLVQVAGRGPLTALVTVRARASLPYLAAGLQIAAPAAFLGAMVGEFTGAERGLGVLTIRAARDLDVDLTWALATIAAVISMAAYGLIGIIARRLAGGEPPTILAAPRLGSGRGRLRATLVGAGSAVIAAIVLWWGGIVAFDITPFVARTPIDVIGIVTGTRDGGETRDALLGALAETAVFVVPGYLAGLLAGLALAILVVLVPGTTGAVMPIAIALRSVPIVTTVPLIVLLLGRGPVGAIAITAVMVFFPTLVACLHGLRRAPGQVLDVMKVYATPAWRVLLQARIPAMLPAFFAAARMGVPAAVLAVTAAEWLATGTGIGALMALSASLSDYDVLAGAVVIVTVISAVGYALVGAIETRVLARYAPEQSG</sequence>
<comment type="caution">
    <text evidence="9">The sequence shown here is derived from an EMBL/GenBank/DDBJ whole genome shotgun (WGS) entry which is preliminary data.</text>
</comment>
<proteinExistence type="inferred from homology"/>
<feature type="transmembrane region" description="Helical" evidence="7">
    <location>
        <begin position="102"/>
        <end position="122"/>
    </location>
</feature>
<evidence type="ECO:0000313" key="10">
    <source>
        <dbReference type="Proteomes" id="UP000293519"/>
    </source>
</evidence>
<dbReference type="PROSITE" id="PS50928">
    <property type="entry name" value="ABC_TM1"/>
    <property type="match status" value="2"/>
</dbReference>
<protein>
    <submittedName>
        <fullName evidence="9">ABC-type nitrate/sulfonate/bicarbonate transport system permease component</fullName>
    </submittedName>
</protein>
<dbReference type="PANTHER" id="PTHR30151:SF20">
    <property type="entry name" value="ABC TRANSPORTER PERMEASE PROTEIN HI_0355-RELATED"/>
    <property type="match status" value="1"/>
</dbReference>
<feature type="transmembrane region" description="Helical" evidence="7">
    <location>
        <begin position="494"/>
        <end position="515"/>
    </location>
</feature>
<evidence type="ECO:0000259" key="8">
    <source>
        <dbReference type="PROSITE" id="PS50928"/>
    </source>
</evidence>
<feature type="transmembrane region" description="Helical" evidence="7">
    <location>
        <begin position="231"/>
        <end position="252"/>
    </location>
</feature>
<organism evidence="9 10">
    <name type="scientific">Microcella putealis</name>
    <dbReference type="NCBI Taxonomy" id="337005"/>
    <lineage>
        <taxon>Bacteria</taxon>
        <taxon>Bacillati</taxon>
        <taxon>Actinomycetota</taxon>
        <taxon>Actinomycetes</taxon>
        <taxon>Micrococcales</taxon>
        <taxon>Microbacteriaceae</taxon>
        <taxon>Microcella</taxon>
    </lineage>
</organism>
<dbReference type="GO" id="GO:0055085">
    <property type="term" value="P:transmembrane transport"/>
    <property type="evidence" value="ECO:0007669"/>
    <property type="project" value="InterPro"/>
</dbReference>
<dbReference type="InterPro" id="IPR000515">
    <property type="entry name" value="MetI-like"/>
</dbReference>
<keyword evidence="3" id="KW-1003">Cell membrane</keyword>
<evidence type="ECO:0000256" key="3">
    <source>
        <dbReference type="ARBA" id="ARBA00022475"/>
    </source>
</evidence>
<feature type="transmembrane region" description="Helical" evidence="7">
    <location>
        <begin position="339"/>
        <end position="363"/>
    </location>
</feature>
<dbReference type="SUPFAM" id="SSF161098">
    <property type="entry name" value="MetI-like"/>
    <property type="match status" value="2"/>
</dbReference>
<dbReference type="EMBL" id="SGWW01000002">
    <property type="protein sequence ID" value="RZS57539.1"/>
    <property type="molecule type" value="Genomic_DNA"/>
</dbReference>
<evidence type="ECO:0000256" key="1">
    <source>
        <dbReference type="ARBA" id="ARBA00004651"/>
    </source>
</evidence>
<dbReference type="Pfam" id="PF00528">
    <property type="entry name" value="BPD_transp_1"/>
    <property type="match status" value="2"/>
</dbReference>
<evidence type="ECO:0000256" key="4">
    <source>
        <dbReference type="ARBA" id="ARBA00022692"/>
    </source>
</evidence>
<evidence type="ECO:0000256" key="6">
    <source>
        <dbReference type="ARBA" id="ARBA00023136"/>
    </source>
</evidence>
<evidence type="ECO:0000256" key="2">
    <source>
        <dbReference type="ARBA" id="ARBA00022448"/>
    </source>
</evidence>
<feature type="transmembrane region" description="Helical" evidence="7">
    <location>
        <begin position="400"/>
        <end position="420"/>
    </location>
</feature>
<gene>
    <name evidence="9" type="ORF">EV141_1253</name>
</gene>
<keyword evidence="2 7" id="KW-0813">Transport</keyword>
<dbReference type="GO" id="GO:0005886">
    <property type="term" value="C:plasma membrane"/>
    <property type="evidence" value="ECO:0007669"/>
    <property type="project" value="UniProtKB-SubCell"/>
</dbReference>
<dbReference type="InterPro" id="IPR035906">
    <property type="entry name" value="MetI-like_sf"/>
</dbReference>
<comment type="subcellular location">
    <subcellularLocation>
        <location evidence="1 7">Cell membrane</location>
        <topology evidence="1 7">Multi-pass membrane protein</topology>
    </subcellularLocation>
</comment>
<evidence type="ECO:0000313" key="9">
    <source>
        <dbReference type="EMBL" id="RZS57539.1"/>
    </source>
</evidence>
<keyword evidence="10" id="KW-1185">Reference proteome</keyword>
<evidence type="ECO:0000256" key="5">
    <source>
        <dbReference type="ARBA" id="ARBA00022989"/>
    </source>
</evidence>
<feature type="domain" description="ABC transmembrane type-1" evidence="8">
    <location>
        <begin position="64"/>
        <end position="252"/>
    </location>
</feature>
<accession>A0A4Q7LUW3</accession>
<dbReference type="Proteomes" id="UP000293519">
    <property type="component" value="Unassembled WGS sequence"/>
</dbReference>
<comment type="similarity">
    <text evidence="7">Belongs to the binding-protein-dependent transport system permease family.</text>
</comment>
<keyword evidence="6 7" id="KW-0472">Membrane</keyword>
<keyword evidence="5 7" id="KW-1133">Transmembrane helix</keyword>
<reference evidence="9 10" key="1">
    <citation type="journal article" date="2015" name="Stand. Genomic Sci.">
        <title>Genomic Encyclopedia of Bacterial and Archaeal Type Strains, Phase III: the genomes of soil and plant-associated and newly described type strains.</title>
        <authorList>
            <person name="Whitman W.B."/>
            <person name="Woyke T."/>
            <person name="Klenk H.P."/>
            <person name="Zhou Y."/>
            <person name="Lilburn T.G."/>
            <person name="Beck B.J."/>
            <person name="De Vos P."/>
            <person name="Vandamme P."/>
            <person name="Eisen J.A."/>
            <person name="Garrity G."/>
            <person name="Hugenholtz P."/>
            <person name="Kyrpides N.C."/>
        </authorList>
    </citation>
    <scope>NUCLEOTIDE SEQUENCE [LARGE SCALE GENOMIC DNA]</scope>
    <source>
        <strain evidence="9 10">CV2</strain>
    </source>
</reference>
<dbReference type="Gene3D" id="1.10.3720.10">
    <property type="entry name" value="MetI-like"/>
    <property type="match status" value="2"/>
</dbReference>
<feature type="transmembrane region" description="Helical" evidence="7">
    <location>
        <begin position="464"/>
        <end position="487"/>
    </location>
</feature>
<name>A0A4Q7LUW3_9MICO</name>
<dbReference type="PANTHER" id="PTHR30151">
    <property type="entry name" value="ALKANE SULFONATE ABC TRANSPORTER-RELATED, MEMBRANE SUBUNIT"/>
    <property type="match status" value="1"/>
</dbReference>
<evidence type="ECO:0000256" key="7">
    <source>
        <dbReference type="RuleBase" id="RU363032"/>
    </source>
</evidence>
<dbReference type="RefSeq" id="WP_130485095.1">
    <property type="nucleotide sequence ID" value="NZ_SGWW01000002.1"/>
</dbReference>
<feature type="transmembrane region" description="Helical" evidence="7">
    <location>
        <begin position="278"/>
        <end position="301"/>
    </location>
</feature>
<feature type="transmembrane region" description="Helical" evidence="7">
    <location>
        <begin position="134"/>
        <end position="156"/>
    </location>
</feature>
<feature type="transmembrane region" description="Helical" evidence="7">
    <location>
        <begin position="76"/>
        <end position="96"/>
    </location>
</feature>